<sequence length="620" mass="69115">MALSQLLIGLVSLCLTYGVSPVLARSTDKVPYCPVFYESSLLKNVVMRCKPVPETFLDFIPSDREVPQAEIEVLEDAFEALAVLQQVYFDSEAGTWPLANDWTAAVHETVMAGTLTTLTKALRSIHLRPFNDWKAKENLISFYYSQLVGSYFGQDILSIRGQAYDDILWVVLGWLEAVQFVTTHSKMHYPAQATNPTGSRSLEEALKSLPWHGNHWMPAFAHRSRVFWGLATSGWGDDLCHGGMTWNPRLRPYKNAITNELWISASVSMYQYFPGDNYSSPFVASSLYPSKDPAHLAAAIVGYKWLKDVNMTNARGLYVDGYHIDFSIPGNVECDMRDEMVYTYNQGVILTGQRGLYSVTGSPSYLEEGHNLIQSVINATGWSLEHNRPHDDLSVYPPGVLPPWHGLGRGGVLEEQCDSSATCSQDSQTFKAIYFHHLVAFCTDLEPISAAPHRIVNKRAYQILRTAHIESCRSYLGWVHHNVLAAMETVDLNGQFGMWWGAGLFNNTVVTRDGDGIDHSAENVTDYRNQGTPNDEIWGQDTQWLPGSGRWMPGDPNPIIGQSGNTDQQVLSRLSGMSKLAPDPVTDPNSRGRGRTGETQIGGLALLRAFWELSQLGRNQ</sequence>
<protein>
    <recommendedName>
        <fullName evidence="5">Glycosyl hydrolase</fullName>
    </recommendedName>
</protein>
<accession>A0A9N9UDH8</accession>
<dbReference type="GO" id="GO:0005975">
    <property type="term" value="P:carbohydrate metabolic process"/>
    <property type="evidence" value="ECO:0007669"/>
    <property type="project" value="InterPro"/>
</dbReference>
<organism evidence="3 4">
    <name type="scientific">Clonostachys byssicola</name>
    <dbReference type="NCBI Taxonomy" id="160290"/>
    <lineage>
        <taxon>Eukaryota</taxon>
        <taxon>Fungi</taxon>
        <taxon>Dikarya</taxon>
        <taxon>Ascomycota</taxon>
        <taxon>Pezizomycotina</taxon>
        <taxon>Sordariomycetes</taxon>
        <taxon>Hypocreomycetidae</taxon>
        <taxon>Hypocreales</taxon>
        <taxon>Bionectriaceae</taxon>
        <taxon>Clonostachys</taxon>
    </lineage>
</organism>
<proteinExistence type="predicted"/>
<evidence type="ECO:0000256" key="2">
    <source>
        <dbReference type="SAM" id="SignalP"/>
    </source>
</evidence>
<dbReference type="PANTHER" id="PTHR47791">
    <property type="entry name" value="MEIOTICALLY UP-REGULATED GENE 191 PROTEIN"/>
    <property type="match status" value="1"/>
</dbReference>
<dbReference type="InterPro" id="IPR005198">
    <property type="entry name" value="Glyco_hydro_76"/>
</dbReference>
<dbReference type="InterPro" id="IPR008928">
    <property type="entry name" value="6-hairpin_glycosidase_sf"/>
</dbReference>
<dbReference type="Gene3D" id="1.50.10.20">
    <property type="match status" value="1"/>
</dbReference>
<dbReference type="InterPro" id="IPR053169">
    <property type="entry name" value="MUG_Protein"/>
</dbReference>
<evidence type="ECO:0000313" key="3">
    <source>
        <dbReference type="EMBL" id="CAG9988454.1"/>
    </source>
</evidence>
<feature type="signal peptide" evidence="2">
    <location>
        <begin position="1"/>
        <end position="24"/>
    </location>
</feature>
<dbReference type="AlphaFoldDB" id="A0A9N9UDH8"/>
<evidence type="ECO:0000256" key="1">
    <source>
        <dbReference type="SAM" id="MobiDB-lite"/>
    </source>
</evidence>
<feature type="chain" id="PRO_5040514121" description="Glycosyl hydrolase" evidence="2">
    <location>
        <begin position="25"/>
        <end position="620"/>
    </location>
</feature>
<gene>
    <name evidence="3" type="ORF">CBYS24578_00010037</name>
</gene>
<dbReference type="OrthoDB" id="4104179at2759"/>
<comment type="caution">
    <text evidence="3">The sequence shown here is derived from an EMBL/GenBank/DDBJ whole genome shotgun (WGS) entry which is preliminary data.</text>
</comment>
<evidence type="ECO:0008006" key="5">
    <source>
        <dbReference type="Google" id="ProtNLM"/>
    </source>
</evidence>
<dbReference type="Proteomes" id="UP000754883">
    <property type="component" value="Unassembled WGS sequence"/>
</dbReference>
<keyword evidence="2" id="KW-0732">Signal</keyword>
<evidence type="ECO:0000313" key="4">
    <source>
        <dbReference type="Proteomes" id="UP000754883"/>
    </source>
</evidence>
<name>A0A9N9UDH8_9HYPO</name>
<dbReference type="PANTHER" id="PTHR47791:SF2">
    <property type="entry name" value="ENDO MANNANASE, GH76 FAMILY (EUROFUNG)"/>
    <property type="match status" value="1"/>
</dbReference>
<reference evidence="3" key="1">
    <citation type="submission" date="2021-10" db="EMBL/GenBank/DDBJ databases">
        <authorList>
            <person name="Piombo E."/>
        </authorList>
    </citation>
    <scope>NUCLEOTIDE SEQUENCE</scope>
</reference>
<keyword evidence="4" id="KW-1185">Reference proteome</keyword>
<feature type="region of interest" description="Disordered" evidence="1">
    <location>
        <begin position="577"/>
        <end position="598"/>
    </location>
</feature>
<dbReference type="EMBL" id="CABFNO020001451">
    <property type="protein sequence ID" value="CAG9988454.1"/>
    <property type="molecule type" value="Genomic_DNA"/>
</dbReference>
<dbReference type="Pfam" id="PF03663">
    <property type="entry name" value="Glyco_hydro_76"/>
    <property type="match status" value="1"/>
</dbReference>
<dbReference type="SUPFAM" id="SSF48208">
    <property type="entry name" value="Six-hairpin glycosidases"/>
    <property type="match status" value="1"/>
</dbReference>